<evidence type="ECO:0000313" key="2">
    <source>
        <dbReference type="EMBL" id="SMO63325.1"/>
    </source>
</evidence>
<reference evidence="2 3" key="1">
    <citation type="submission" date="2017-05" db="EMBL/GenBank/DDBJ databases">
        <authorList>
            <person name="Varghese N."/>
            <person name="Submissions S."/>
        </authorList>
    </citation>
    <scope>NUCLEOTIDE SEQUENCE [LARGE SCALE GENOMIC DNA]</scope>
    <source>
        <strain evidence="2 3">DSM 29371</strain>
    </source>
</reference>
<evidence type="ECO:0000313" key="3">
    <source>
        <dbReference type="Proteomes" id="UP000316916"/>
    </source>
</evidence>
<proteinExistence type="predicted"/>
<gene>
    <name evidence="2" type="ORF">SAMN06265171_103408</name>
</gene>
<sequence length="314" mass="32465">MKKKMLFIALLAGVNCILVNAQIGSVGINTANPGSTLTVNGSFAATYKTVTVSGAVGANDYYTAYNGAVDGTLTLPAAITGAGNFAGRTYHFKNTGGKILTVSANGSELIDDQNGTGLGVPSITVPPGYYAFLVNKGTTTGATWELVLVSSANSVPSAESTYPFSAVSTTQRQSCNATPTPSDPWIQTAIVYPQGTIINKGNVLNTSTGAFKAPNDGYYVIQGSTQFDNGSVAGNPNFTWTVLYLVKNYVPGIGGSVLVQSYQPTVTRVFGSSVSCMTYLSAGETVSMASVAGVSAGNKYEVVTSTMFGYKIAN</sequence>
<feature type="signal peptide" evidence="1">
    <location>
        <begin position="1"/>
        <end position="21"/>
    </location>
</feature>
<dbReference type="AlphaFoldDB" id="A0A521CV69"/>
<dbReference type="SUPFAM" id="SSF49842">
    <property type="entry name" value="TNF-like"/>
    <property type="match status" value="1"/>
</dbReference>
<protein>
    <recommendedName>
        <fullName evidence="4">C1q domain-containing protein</fullName>
    </recommendedName>
</protein>
<accession>A0A521CV69</accession>
<dbReference type="EMBL" id="FXTC01000003">
    <property type="protein sequence ID" value="SMO63325.1"/>
    <property type="molecule type" value="Genomic_DNA"/>
</dbReference>
<feature type="chain" id="PRO_5022026979" description="C1q domain-containing protein" evidence="1">
    <location>
        <begin position="22"/>
        <end position="314"/>
    </location>
</feature>
<evidence type="ECO:0000256" key="1">
    <source>
        <dbReference type="SAM" id="SignalP"/>
    </source>
</evidence>
<organism evidence="2 3">
    <name type="scientific">Chryseobacterium rhizoplanae</name>
    <dbReference type="NCBI Taxonomy" id="1609531"/>
    <lineage>
        <taxon>Bacteria</taxon>
        <taxon>Pseudomonadati</taxon>
        <taxon>Bacteroidota</taxon>
        <taxon>Flavobacteriia</taxon>
        <taxon>Flavobacteriales</taxon>
        <taxon>Weeksellaceae</taxon>
        <taxon>Chryseobacterium group</taxon>
        <taxon>Chryseobacterium</taxon>
    </lineage>
</organism>
<dbReference type="InterPro" id="IPR008983">
    <property type="entry name" value="Tumour_necrosis_fac-like_dom"/>
</dbReference>
<keyword evidence="1" id="KW-0732">Signal</keyword>
<dbReference type="Proteomes" id="UP000316916">
    <property type="component" value="Unassembled WGS sequence"/>
</dbReference>
<dbReference type="Gene3D" id="2.60.120.40">
    <property type="match status" value="1"/>
</dbReference>
<name>A0A521CV69_9FLAO</name>
<keyword evidence="3" id="KW-1185">Reference proteome</keyword>
<evidence type="ECO:0008006" key="4">
    <source>
        <dbReference type="Google" id="ProtNLM"/>
    </source>
</evidence>
<dbReference type="RefSeq" id="WP_142717881.1">
    <property type="nucleotide sequence ID" value="NZ_FXTC01000003.1"/>
</dbReference>